<proteinExistence type="predicted"/>
<evidence type="ECO:0000256" key="1">
    <source>
        <dbReference type="SAM" id="MobiDB-lite"/>
    </source>
</evidence>
<evidence type="ECO:0000313" key="3">
    <source>
        <dbReference type="Proteomes" id="UP001331761"/>
    </source>
</evidence>
<dbReference type="EMBL" id="WIXE01020779">
    <property type="protein sequence ID" value="KAK5968971.1"/>
    <property type="molecule type" value="Genomic_DNA"/>
</dbReference>
<evidence type="ECO:0000313" key="2">
    <source>
        <dbReference type="EMBL" id="KAK5968971.1"/>
    </source>
</evidence>
<sequence>IRRARSLSKSVPPVAAAVEKREDSRSSPKIPVTSNFKLRREQTIGSTATAPDPLRHITRWPSSYSEDVIERRKSRVEDMYKETERKIEEAVRLYTPEYFRKRMVSSPALPLWKCELMARKQSNETIQKIQEEAWQEFAEWKRLYAPHISIQPTWRNKRKPILL</sequence>
<protein>
    <submittedName>
        <fullName evidence="2">Uncharacterized protein</fullName>
    </submittedName>
</protein>
<organism evidence="2 3">
    <name type="scientific">Trichostrongylus colubriformis</name>
    <name type="common">Black scour worm</name>
    <dbReference type="NCBI Taxonomy" id="6319"/>
    <lineage>
        <taxon>Eukaryota</taxon>
        <taxon>Metazoa</taxon>
        <taxon>Ecdysozoa</taxon>
        <taxon>Nematoda</taxon>
        <taxon>Chromadorea</taxon>
        <taxon>Rhabditida</taxon>
        <taxon>Rhabditina</taxon>
        <taxon>Rhabditomorpha</taxon>
        <taxon>Strongyloidea</taxon>
        <taxon>Trichostrongylidae</taxon>
        <taxon>Trichostrongylus</taxon>
    </lineage>
</organism>
<reference evidence="2 3" key="1">
    <citation type="submission" date="2019-10" db="EMBL/GenBank/DDBJ databases">
        <title>Assembly and Annotation for the nematode Trichostrongylus colubriformis.</title>
        <authorList>
            <person name="Martin J."/>
        </authorList>
    </citation>
    <scope>NUCLEOTIDE SEQUENCE [LARGE SCALE GENOMIC DNA]</scope>
    <source>
        <strain evidence="2">G859</strain>
        <tissue evidence="2">Whole worm</tissue>
    </source>
</reference>
<feature type="non-terminal residue" evidence="2">
    <location>
        <position position="1"/>
    </location>
</feature>
<comment type="caution">
    <text evidence="2">The sequence shown here is derived from an EMBL/GenBank/DDBJ whole genome shotgun (WGS) entry which is preliminary data.</text>
</comment>
<keyword evidence="3" id="KW-1185">Reference proteome</keyword>
<gene>
    <name evidence="2" type="ORF">GCK32_003876</name>
</gene>
<name>A0AAN8IDB6_TRICO</name>
<feature type="region of interest" description="Disordered" evidence="1">
    <location>
        <begin position="1"/>
        <end position="33"/>
    </location>
</feature>
<dbReference type="AlphaFoldDB" id="A0AAN8IDB6"/>
<accession>A0AAN8IDB6</accession>
<dbReference type="Proteomes" id="UP001331761">
    <property type="component" value="Unassembled WGS sequence"/>
</dbReference>